<protein>
    <recommendedName>
        <fullName evidence="6">Secreted protein</fullName>
    </recommendedName>
</protein>
<evidence type="ECO:0000256" key="3">
    <source>
        <dbReference type="SAM" id="SignalP"/>
    </source>
</evidence>
<evidence type="ECO:0000256" key="1">
    <source>
        <dbReference type="SAM" id="MobiDB-lite"/>
    </source>
</evidence>
<keyword evidence="2" id="KW-0472">Membrane</keyword>
<gene>
    <name evidence="4" type="ORF">Asera_01420</name>
</gene>
<keyword evidence="5" id="KW-1185">Reference proteome</keyword>
<name>A0A810KSY2_9ACTN</name>
<keyword evidence="2" id="KW-1133">Transmembrane helix</keyword>
<accession>A0A810KSY2</accession>
<evidence type="ECO:0000313" key="4">
    <source>
        <dbReference type="EMBL" id="BCJ26034.1"/>
    </source>
</evidence>
<organism evidence="4 5">
    <name type="scientific">Actinocatenispora sera</name>
    <dbReference type="NCBI Taxonomy" id="390989"/>
    <lineage>
        <taxon>Bacteria</taxon>
        <taxon>Bacillati</taxon>
        <taxon>Actinomycetota</taxon>
        <taxon>Actinomycetes</taxon>
        <taxon>Micromonosporales</taxon>
        <taxon>Micromonosporaceae</taxon>
        <taxon>Actinocatenispora</taxon>
    </lineage>
</organism>
<feature type="compositionally biased region" description="Polar residues" evidence="1">
    <location>
        <begin position="117"/>
        <end position="127"/>
    </location>
</feature>
<proteinExistence type="predicted"/>
<reference evidence="4" key="1">
    <citation type="submission" date="2020-08" db="EMBL/GenBank/DDBJ databases">
        <title>Whole genome shotgun sequence of Actinocatenispora sera NBRC 101916.</title>
        <authorList>
            <person name="Komaki H."/>
            <person name="Tamura T."/>
        </authorList>
    </citation>
    <scope>NUCLEOTIDE SEQUENCE</scope>
    <source>
        <strain evidence="4">NBRC 101916</strain>
    </source>
</reference>
<feature type="region of interest" description="Disordered" evidence="1">
    <location>
        <begin position="72"/>
        <end position="127"/>
    </location>
</feature>
<feature type="chain" id="PRO_5032908093" description="Secreted protein" evidence="3">
    <location>
        <begin position="20"/>
        <end position="127"/>
    </location>
</feature>
<evidence type="ECO:0008006" key="6">
    <source>
        <dbReference type="Google" id="ProtNLM"/>
    </source>
</evidence>
<evidence type="ECO:0000313" key="5">
    <source>
        <dbReference type="Proteomes" id="UP000680750"/>
    </source>
</evidence>
<feature type="compositionally biased region" description="Basic and acidic residues" evidence="1">
    <location>
        <begin position="95"/>
        <end position="108"/>
    </location>
</feature>
<dbReference type="EMBL" id="AP023354">
    <property type="protein sequence ID" value="BCJ26034.1"/>
    <property type="molecule type" value="Genomic_DNA"/>
</dbReference>
<keyword evidence="3" id="KW-0732">Signal</keyword>
<feature type="signal peptide" evidence="3">
    <location>
        <begin position="1"/>
        <end position="19"/>
    </location>
</feature>
<feature type="transmembrane region" description="Helical" evidence="2">
    <location>
        <begin position="41"/>
        <end position="61"/>
    </location>
</feature>
<sequence length="127" mass="12881">MSVLAAGSAVAGAVSSVHAASPVQALPLAKNNFGDTEAGGMAGPLGLVVIILLAIATVLLIRNMNRRLRRLPARFDDGSTSEQPLPLDEVSGQDHTGEGHSGGDHPEQSEAAGDAEASSQSGSTDQR</sequence>
<dbReference type="AlphaFoldDB" id="A0A810KSY2"/>
<evidence type="ECO:0000256" key="2">
    <source>
        <dbReference type="SAM" id="Phobius"/>
    </source>
</evidence>
<dbReference type="KEGG" id="aser:Asera_01420"/>
<dbReference type="Proteomes" id="UP000680750">
    <property type="component" value="Chromosome"/>
</dbReference>
<keyword evidence="2" id="KW-0812">Transmembrane</keyword>